<dbReference type="Proteomes" id="UP000887564">
    <property type="component" value="Unplaced"/>
</dbReference>
<protein>
    <submittedName>
        <fullName evidence="2">Uncharacterized protein</fullName>
    </submittedName>
</protein>
<evidence type="ECO:0000313" key="1">
    <source>
        <dbReference type="Proteomes" id="UP000887564"/>
    </source>
</evidence>
<sequence>MCQSYMTLADLSCCLGGKISTKIHNVVEGASESRQLDERRSPMVMSIMVIRCGFESWRLANALVPFLAI</sequence>
<proteinExistence type="predicted"/>
<reference evidence="2" key="1">
    <citation type="submission" date="2022-11" db="UniProtKB">
        <authorList>
            <consortium name="WormBaseParasite"/>
        </authorList>
    </citation>
    <scope>IDENTIFICATION</scope>
</reference>
<organism evidence="1 2">
    <name type="scientific">Parascaris equorum</name>
    <name type="common">Equine roundworm</name>
    <dbReference type="NCBI Taxonomy" id="6256"/>
    <lineage>
        <taxon>Eukaryota</taxon>
        <taxon>Metazoa</taxon>
        <taxon>Ecdysozoa</taxon>
        <taxon>Nematoda</taxon>
        <taxon>Chromadorea</taxon>
        <taxon>Rhabditida</taxon>
        <taxon>Spirurina</taxon>
        <taxon>Ascaridomorpha</taxon>
        <taxon>Ascaridoidea</taxon>
        <taxon>Ascarididae</taxon>
        <taxon>Parascaris</taxon>
    </lineage>
</organism>
<name>A0A914S9A0_PAREQ</name>
<evidence type="ECO:0000313" key="2">
    <source>
        <dbReference type="WBParaSite" id="PEQ_0001379401-mRNA-1"/>
    </source>
</evidence>
<dbReference type="AlphaFoldDB" id="A0A914S9A0"/>
<accession>A0A914S9A0</accession>
<dbReference type="WBParaSite" id="PEQ_0001379401-mRNA-1">
    <property type="protein sequence ID" value="PEQ_0001379401-mRNA-1"/>
    <property type="gene ID" value="PEQ_0001379401"/>
</dbReference>
<keyword evidence="1" id="KW-1185">Reference proteome</keyword>